<keyword evidence="9" id="KW-1185">Reference proteome</keyword>
<comment type="caution">
    <text evidence="8">The sequence shown here is derived from an EMBL/GenBank/DDBJ whole genome shotgun (WGS) entry which is preliminary data.</text>
</comment>
<feature type="region of interest" description="Disordered" evidence="7">
    <location>
        <begin position="1"/>
        <end position="20"/>
    </location>
</feature>
<name>A0ABR1K6A3_9AGAR</name>
<evidence type="ECO:0000256" key="2">
    <source>
        <dbReference type="ARBA" id="ARBA00010410"/>
    </source>
</evidence>
<evidence type="ECO:0000313" key="9">
    <source>
        <dbReference type="Proteomes" id="UP001498398"/>
    </source>
</evidence>
<evidence type="ECO:0008006" key="10">
    <source>
        <dbReference type="Google" id="ProtNLM"/>
    </source>
</evidence>
<keyword evidence="4" id="KW-0238">DNA-binding</keyword>
<dbReference type="Pfam" id="PF12251">
    <property type="entry name" value="SNAPC3"/>
    <property type="match status" value="1"/>
</dbReference>
<evidence type="ECO:0000313" key="8">
    <source>
        <dbReference type="EMBL" id="KAK7472687.1"/>
    </source>
</evidence>
<comment type="subcellular location">
    <subcellularLocation>
        <location evidence="1">Nucleus</location>
    </subcellularLocation>
</comment>
<accession>A0ABR1K6A3</accession>
<evidence type="ECO:0000256" key="1">
    <source>
        <dbReference type="ARBA" id="ARBA00004123"/>
    </source>
</evidence>
<reference evidence="8 9" key="1">
    <citation type="submission" date="2024-01" db="EMBL/GenBank/DDBJ databases">
        <title>A draft genome for the cacao thread blight pathogen Marasmiellus scandens.</title>
        <authorList>
            <person name="Baruah I.K."/>
            <person name="Leung J."/>
            <person name="Bukari Y."/>
            <person name="Amoako-Attah I."/>
            <person name="Meinhardt L.W."/>
            <person name="Bailey B.A."/>
            <person name="Cohen S.P."/>
        </authorList>
    </citation>
    <scope>NUCLEOTIDE SEQUENCE [LARGE SCALE GENOMIC DNA]</scope>
    <source>
        <strain evidence="8 9">GH-19</strain>
    </source>
</reference>
<evidence type="ECO:0000256" key="6">
    <source>
        <dbReference type="ARBA" id="ARBA00023242"/>
    </source>
</evidence>
<proteinExistence type="inferred from homology"/>
<keyword evidence="5" id="KW-0804">Transcription</keyword>
<gene>
    <name evidence="8" type="ORF">VKT23_000799</name>
</gene>
<sequence length="384" mass="42273">MDAKLHKTLTSQFGPPSEPIDIDKFVQDGSKSLTSMSNTTSDEDEYSVHEIKDALSAIWSDAKTSAYLSKVHDNSIALCHGGTKSAKARAAKIFPEALPETAMKKLQEKLDGVKLNSWKLPPDAVLFTRPPRNSDHNTAPPQTNPIVEGVAVDERPQAVIIFSVHVPLPWRTAMLTRSSIHAILSSQTLGDLFEAIPCESNNLPEEFLNEDGNIRYKVNDKTKGSSGHVICIDEVAYGDGFCENDYADKLLQHLKATHSMMQIRKAETATLDTPISSLSLRINYPYWLLHQGNCEHFIVIEHIRLKGPSDPAGGFPLNLQVTPPQLDMCRACAKTPAVWAITGDIRLAESPCLLCGPCWRMMGDPVEDGVTTVPLPTYEFARSV</sequence>
<dbReference type="PANTHER" id="PTHR13421">
    <property type="entry name" value="SNRNA-ACTIVATING PROTEIN COMPLEX SUBUNIT 3"/>
    <property type="match status" value="1"/>
</dbReference>
<dbReference type="InterPro" id="IPR022042">
    <property type="entry name" value="snRNA-activating_su3"/>
</dbReference>
<keyword evidence="3" id="KW-0805">Transcription regulation</keyword>
<evidence type="ECO:0000256" key="4">
    <source>
        <dbReference type="ARBA" id="ARBA00023125"/>
    </source>
</evidence>
<dbReference type="EMBL" id="JBANRG010000001">
    <property type="protein sequence ID" value="KAK7472687.1"/>
    <property type="molecule type" value="Genomic_DNA"/>
</dbReference>
<dbReference type="PANTHER" id="PTHR13421:SF16">
    <property type="entry name" value="SNRNA-ACTIVATING PROTEIN COMPLEX SUBUNIT 3"/>
    <property type="match status" value="1"/>
</dbReference>
<evidence type="ECO:0000256" key="3">
    <source>
        <dbReference type="ARBA" id="ARBA00023015"/>
    </source>
</evidence>
<evidence type="ECO:0000256" key="5">
    <source>
        <dbReference type="ARBA" id="ARBA00023163"/>
    </source>
</evidence>
<keyword evidence="6" id="KW-0539">Nucleus</keyword>
<comment type="similarity">
    <text evidence="2">Belongs to the SNAPC3/SRD2 family.</text>
</comment>
<organism evidence="8 9">
    <name type="scientific">Marasmiellus scandens</name>
    <dbReference type="NCBI Taxonomy" id="2682957"/>
    <lineage>
        <taxon>Eukaryota</taxon>
        <taxon>Fungi</taxon>
        <taxon>Dikarya</taxon>
        <taxon>Basidiomycota</taxon>
        <taxon>Agaricomycotina</taxon>
        <taxon>Agaricomycetes</taxon>
        <taxon>Agaricomycetidae</taxon>
        <taxon>Agaricales</taxon>
        <taxon>Marasmiineae</taxon>
        <taxon>Omphalotaceae</taxon>
        <taxon>Marasmiellus</taxon>
    </lineage>
</organism>
<dbReference type="Proteomes" id="UP001498398">
    <property type="component" value="Unassembled WGS sequence"/>
</dbReference>
<evidence type="ECO:0000256" key="7">
    <source>
        <dbReference type="SAM" id="MobiDB-lite"/>
    </source>
</evidence>
<protein>
    <recommendedName>
        <fullName evidence="10">snRNA-activating protein complex subunit 3</fullName>
    </recommendedName>
</protein>